<keyword evidence="3" id="KW-1185">Reference proteome</keyword>
<feature type="compositionally biased region" description="Polar residues" evidence="1">
    <location>
        <begin position="1"/>
        <end position="12"/>
    </location>
</feature>
<accession>T2G8B4</accession>
<dbReference type="Proteomes" id="UP000016587">
    <property type="component" value="Chromosome"/>
</dbReference>
<name>T2G8B4_MEGG1</name>
<sequence length="68" mass="6787">MQDTATPASRTQLPFPAPIPAGIVAGQRTGGAVSARGGATRPGGLGSTGALMCGNKLDKRLPSVTRLQ</sequence>
<dbReference type="HOGENOM" id="CLU_2787042_0_0_7"/>
<proteinExistence type="predicted"/>
<evidence type="ECO:0000256" key="1">
    <source>
        <dbReference type="SAM" id="MobiDB-lite"/>
    </source>
</evidence>
<reference evidence="3" key="2">
    <citation type="submission" date="2013-07" db="EMBL/GenBank/DDBJ databases">
        <authorList>
            <person name="Morais-Silva F.O."/>
            <person name="Rezende A.M."/>
            <person name="Pimentel C."/>
            <person name="Resende D.M."/>
            <person name="Santos C.I."/>
            <person name="Clemente C."/>
            <person name="de Oliveira L.M."/>
            <person name="da Silva S.M."/>
            <person name="Costa D.A."/>
            <person name="Varela-Raposo A."/>
            <person name="Horacio E.C.A."/>
            <person name="Matos M."/>
            <person name="Flores O."/>
            <person name="Ruiz J.C."/>
            <person name="Rodrigues-Pousada C."/>
        </authorList>
    </citation>
    <scope>NUCLEOTIDE SEQUENCE [LARGE SCALE GENOMIC DNA]</scope>
    <source>
        <strain evidence="3">ATCC 19364 / DSM 1382 / NCIMB 9332 / VKM B-1759</strain>
    </source>
</reference>
<dbReference type="AlphaFoldDB" id="T2G8B4"/>
<evidence type="ECO:0000313" key="3">
    <source>
        <dbReference type="Proteomes" id="UP000016587"/>
    </source>
</evidence>
<dbReference type="PATRIC" id="fig|1121448.10.peg.183"/>
<dbReference type="EMBL" id="CP006585">
    <property type="protein sequence ID" value="AGW12117.1"/>
    <property type="molecule type" value="Genomic_DNA"/>
</dbReference>
<protein>
    <submittedName>
        <fullName evidence="2">Uncharacterized protein</fullName>
    </submittedName>
</protein>
<dbReference type="STRING" id="1121448.DGI_0180"/>
<organism evidence="2 3">
    <name type="scientific">Megalodesulfovibrio gigas (strain ATCC 19364 / DSM 1382 / NCIMB 9332 / VKM B-1759)</name>
    <name type="common">Desulfovibrio gigas</name>
    <dbReference type="NCBI Taxonomy" id="1121448"/>
    <lineage>
        <taxon>Bacteria</taxon>
        <taxon>Pseudomonadati</taxon>
        <taxon>Thermodesulfobacteriota</taxon>
        <taxon>Desulfovibrionia</taxon>
        <taxon>Desulfovibrionales</taxon>
        <taxon>Desulfovibrionaceae</taxon>
        <taxon>Megalodesulfovibrio</taxon>
    </lineage>
</organism>
<evidence type="ECO:0000313" key="2">
    <source>
        <dbReference type="EMBL" id="AGW12117.1"/>
    </source>
</evidence>
<dbReference type="KEGG" id="dgg:DGI_0180"/>
<gene>
    <name evidence="2" type="ORF">DGI_0180</name>
</gene>
<feature type="region of interest" description="Disordered" evidence="1">
    <location>
        <begin position="1"/>
        <end position="22"/>
    </location>
</feature>
<reference evidence="2 3" key="1">
    <citation type="journal article" date="2013" name="J. Bacteriol.">
        <title>Roles of HynAB and Ech, the only two hydrogenases found in the model sulfate reducer Desulfovibrio gigas.</title>
        <authorList>
            <person name="Morais-Silva F.O."/>
            <person name="Santos C.I."/>
            <person name="Rodrigues R."/>
            <person name="Pereira I.A."/>
            <person name="Rodrigues-Pousada C."/>
        </authorList>
    </citation>
    <scope>NUCLEOTIDE SEQUENCE [LARGE SCALE GENOMIC DNA]</scope>
    <source>
        <strain evidence="3">ATCC 19364 / DSM 1382 / NCIMB 9332 / VKM B-1759</strain>
    </source>
</reference>